<organism evidence="2 3">
    <name type="scientific">Halocaridina rubra</name>
    <name type="common">Hawaiian red shrimp</name>
    <dbReference type="NCBI Taxonomy" id="373956"/>
    <lineage>
        <taxon>Eukaryota</taxon>
        <taxon>Metazoa</taxon>
        <taxon>Ecdysozoa</taxon>
        <taxon>Arthropoda</taxon>
        <taxon>Crustacea</taxon>
        <taxon>Multicrustacea</taxon>
        <taxon>Malacostraca</taxon>
        <taxon>Eumalacostraca</taxon>
        <taxon>Eucarida</taxon>
        <taxon>Decapoda</taxon>
        <taxon>Pleocyemata</taxon>
        <taxon>Caridea</taxon>
        <taxon>Atyoidea</taxon>
        <taxon>Atyidae</taxon>
        <taxon>Halocaridina</taxon>
    </lineage>
</organism>
<evidence type="ECO:0000256" key="1">
    <source>
        <dbReference type="SAM" id="MobiDB-lite"/>
    </source>
</evidence>
<dbReference type="AlphaFoldDB" id="A0AAN8XAA5"/>
<feature type="region of interest" description="Disordered" evidence="1">
    <location>
        <begin position="228"/>
        <end position="247"/>
    </location>
</feature>
<gene>
    <name evidence="2" type="ORF">SK128_023532</name>
</gene>
<sequence length="247" mass="28615">MKKTRQQDFIPCLSAILLVNRYRERDAPLNFERLATLSYTREMVTESSSAEHYLLIFFIPSDSSLAALLKSSFPGEKGTQQKNPDEELWETFSHLAAEFSEPGFIFSWLHGDDPLAEKLITAYRLTDYKFNLVAVNWQQSSDNENKNVEDNADIEYGIRVYMCPDMTSKSLRSWLVSLKDGSLQPSEVIRETEWEPRLPGFDYIKFMMEDEDREAEDQLMIEIENDLTNSHHHGEDDGGPLHIHKEL</sequence>
<name>A0AAN8XAA5_HALRR</name>
<evidence type="ECO:0000313" key="2">
    <source>
        <dbReference type="EMBL" id="KAK7080667.1"/>
    </source>
</evidence>
<proteinExistence type="predicted"/>
<dbReference type="Proteomes" id="UP001381693">
    <property type="component" value="Unassembled WGS sequence"/>
</dbReference>
<reference evidence="2 3" key="1">
    <citation type="submission" date="2023-11" db="EMBL/GenBank/DDBJ databases">
        <title>Halocaridina rubra genome assembly.</title>
        <authorList>
            <person name="Smith C."/>
        </authorList>
    </citation>
    <scope>NUCLEOTIDE SEQUENCE [LARGE SCALE GENOMIC DNA]</scope>
    <source>
        <strain evidence="2">EP-1</strain>
        <tissue evidence="2">Whole</tissue>
    </source>
</reference>
<dbReference type="EMBL" id="JAXCGZ010005827">
    <property type="protein sequence ID" value="KAK7080667.1"/>
    <property type="molecule type" value="Genomic_DNA"/>
</dbReference>
<protein>
    <submittedName>
        <fullName evidence="2">Uncharacterized protein</fullName>
    </submittedName>
</protein>
<keyword evidence="3" id="KW-1185">Reference proteome</keyword>
<accession>A0AAN8XAA5</accession>
<evidence type="ECO:0000313" key="3">
    <source>
        <dbReference type="Proteomes" id="UP001381693"/>
    </source>
</evidence>
<comment type="caution">
    <text evidence="2">The sequence shown here is derived from an EMBL/GenBank/DDBJ whole genome shotgun (WGS) entry which is preliminary data.</text>
</comment>